<reference evidence="2" key="1">
    <citation type="submission" date="2023-03" db="EMBL/GenBank/DDBJ databases">
        <title>Massive genome expansion in bonnet fungi (Mycena s.s.) driven by repeated elements and novel gene families across ecological guilds.</title>
        <authorList>
            <consortium name="Lawrence Berkeley National Laboratory"/>
            <person name="Harder C.B."/>
            <person name="Miyauchi S."/>
            <person name="Viragh M."/>
            <person name="Kuo A."/>
            <person name="Thoen E."/>
            <person name="Andreopoulos B."/>
            <person name="Lu D."/>
            <person name="Skrede I."/>
            <person name="Drula E."/>
            <person name="Henrissat B."/>
            <person name="Morin E."/>
            <person name="Kohler A."/>
            <person name="Barry K."/>
            <person name="LaButti K."/>
            <person name="Morin E."/>
            <person name="Salamov A."/>
            <person name="Lipzen A."/>
            <person name="Mereny Z."/>
            <person name="Hegedus B."/>
            <person name="Baldrian P."/>
            <person name="Stursova M."/>
            <person name="Weitz H."/>
            <person name="Taylor A."/>
            <person name="Grigoriev I.V."/>
            <person name="Nagy L.G."/>
            <person name="Martin F."/>
            <person name="Kauserud H."/>
        </authorList>
    </citation>
    <scope>NUCLEOTIDE SEQUENCE</scope>
    <source>
        <strain evidence="2">CBHHK002</strain>
    </source>
</reference>
<feature type="signal peptide" evidence="1">
    <location>
        <begin position="1"/>
        <end position="19"/>
    </location>
</feature>
<keyword evidence="1" id="KW-0732">Signal</keyword>
<feature type="chain" id="PRO_5041922768" evidence="1">
    <location>
        <begin position="20"/>
        <end position="184"/>
    </location>
</feature>
<sequence>MKFALLVAFISVLGLSVTASPALPTACGPNANILGESTFTHEGAEVKLTTISCPGSNVRGRGSLVNAAKRQVVSQCSPTTNPCSAISCNSAGVQPSLLDCNSLTIALDGISSNILIPADNGVIASLGTCAYIYLNLDTVEYSVCPTAFATWGIETTTQCFTTFQTTIAGTCFSPEITGNNWQVQ</sequence>
<dbReference type="Proteomes" id="UP001218218">
    <property type="component" value="Unassembled WGS sequence"/>
</dbReference>
<gene>
    <name evidence="2" type="ORF">DFH08DRAFT_895740</name>
</gene>
<dbReference type="EMBL" id="JARIHO010000068">
    <property type="protein sequence ID" value="KAJ7314206.1"/>
    <property type="molecule type" value="Genomic_DNA"/>
</dbReference>
<accession>A0AAD6ZAW4</accession>
<protein>
    <submittedName>
        <fullName evidence="2">Uncharacterized protein</fullName>
    </submittedName>
</protein>
<evidence type="ECO:0000313" key="3">
    <source>
        <dbReference type="Proteomes" id="UP001218218"/>
    </source>
</evidence>
<comment type="caution">
    <text evidence="2">The sequence shown here is derived from an EMBL/GenBank/DDBJ whole genome shotgun (WGS) entry which is preliminary data.</text>
</comment>
<evidence type="ECO:0000313" key="2">
    <source>
        <dbReference type="EMBL" id="KAJ7314206.1"/>
    </source>
</evidence>
<name>A0AAD6ZAW4_9AGAR</name>
<dbReference type="AlphaFoldDB" id="A0AAD6ZAW4"/>
<keyword evidence="3" id="KW-1185">Reference proteome</keyword>
<organism evidence="2 3">
    <name type="scientific">Mycena albidolilacea</name>
    <dbReference type="NCBI Taxonomy" id="1033008"/>
    <lineage>
        <taxon>Eukaryota</taxon>
        <taxon>Fungi</taxon>
        <taxon>Dikarya</taxon>
        <taxon>Basidiomycota</taxon>
        <taxon>Agaricomycotina</taxon>
        <taxon>Agaricomycetes</taxon>
        <taxon>Agaricomycetidae</taxon>
        <taxon>Agaricales</taxon>
        <taxon>Marasmiineae</taxon>
        <taxon>Mycenaceae</taxon>
        <taxon>Mycena</taxon>
    </lineage>
</organism>
<evidence type="ECO:0000256" key="1">
    <source>
        <dbReference type="SAM" id="SignalP"/>
    </source>
</evidence>
<proteinExistence type="predicted"/>